<dbReference type="EMBL" id="BMOK01000001">
    <property type="protein sequence ID" value="GGL41331.1"/>
    <property type="molecule type" value="Genomic_DNA"/>
</dbReference>
<organism evidence="5 6">
    <name type="scientific">Sporolactobacillus putidus</name>
    <dbReference type="NCBI Taxonomy" id="492735"/>
    <lineage>
        <taxon>Bacteria</taxon>
        <taxon>Bacillati</taxon>
        <taxon>Bacillota</taxon>
        <taxon>Bacilli</taxon>
        <taxon>Bacillales</taxon>
        <taxon>Sporolactobacillaceae</taxon>
        <taxon>Sporolactobacillus</taxon>
    </lineage>
</organism>
<evidence type="ECO:0000256" key="2">
    <source>
        <dbReference type="ARBA" id="ARBA00023136"/>
    </source>
</evidence>
<feature type="transmembrane region" description="Helical" evidence="3">
    <location>
        <begin position="437"/>
        <end position="460"/>
    </location>
</feature>
<gene>
    <name evidence="5" type="primary">flp</name>
    <name evidence="5" type="ORF">GCM10007968_01520</name>
</gene>
<keyword evidence="6" id="KW-1185">Reference proteome</keyword>
<dbReference type="AlphaFoldDB" id="A0A917RWX5"/>
<dbReference type="InterPro" id="IPR001466">
    <property type="entry name" value="Beta-lactam-related"/>
</dbReference>
<dbReference type="SUPFAM" id="SSF56601">
    <property type="entry name" value="beta-lactamase/transpeptidase-like"/>
    <property type="match status" value="1"/>
</dbReference>
<reference evidence="5" key="2">
    <citation type="submission" date="2020-09" db="EMBL/GenBank/DDBJ databases">
        <authorList>
            <person name="Sun Q."/>
            <person name="Ohkuma M."/>
        </authorList>
    </citation>
    <scope>NUCLEOTIDE SEQUENCE</scope>
    <source>
        <strain evidence="5">JCM 15325</strain>
    </source>
</reference>
<name>A0A917RWX5_9BACL</name>
<dbReference type="GO" id="GO:0016020">
    <property type="term" value="C:membrane"/>
    <property type="evidence" value="ECO:0007669"/>
    <property type="project" value="UniProtKB-SubCell"/>
</dbReference>
<dbReference type="PANTHER" id="PTHR46825">
    <property type="entry name" value="D-ALANYL-D-ALANINE-CARBOXYPEPTIDASE/ENDOPEPTIDASE AMPH"/>
    <property type="match status" value="1"/>
</dbReference>
<keyword evidence="3" id="KW-0812">Transmembrane</keyword>
<protein>
    <submittedName>
        <fullName evidence="5">Protein flp</fullName>
    </submittedName>
</protein>
<evidence type="ECO:0000313" key="5">
    <source>
        <dbReference type="EMBL" id="GGL41331.1"/>
    </source>
</evidence>
<evidence type="ECO:0000313" key="6">
    <source>
        <dbReference type="Proteomes" id="UP000654670"/>
    </source>
</evidence>
<reference evidence="5" key="1">
    <citation type="journal article" date="2014" name="Int. J. Syst. Evol. Microbiol.">
        <title>Complete genome sequence of Corynebacterium casei LMG S-19264T (=DSM 44701T), isolated from a smear-ripened cheese.</title>
        <authorList>
            <consortium name="US DOE Joint Genome Institute (JGI-PGF)"/>
            <person name="Walter F."/>
            <person name="Albersmeier A."/>
            <person name="Kalinowski J."/>
            <person name="Ruckert C."/>
        </authorList>
    </citation>
    <scope>NUCLEOTIDE SEQUENCE</scope>
    <source>
        <strain evidence="5">JCM 15325</strain>
    </source>
</reference>
<feature type="domain" description="Beta-lactamase-related" evidence="4">
    <location>
        <begin position="49"/>
        <end position="365"/>
    </location>
</feature>
<dbReference type="Pfam" id="PF00144">
    <property type="entry name" value="Beta-lactamase"/>
    <property type="match status" value="1"/>
</dbReference>
<feature type="transmembrane region" description="Helical" evidence="3">
    <location>
        <begin position="480"/>
        <end position="499"/>
    </location>
</feature>
<evidence type="ECO:0000256" key="3">
    <source>
        <dbReference type="SAM" id="Phobius"/>
    </source>
</evidence>
<dbReference type="InterPro" id="IPR012338">
    <property type="entry name" value="Beta-lactam/transpept-like"/>
</dbReference>
<keyword evidence="2 3" id="KW-0472">Membrane</keyword>
<evidence type="ECO:0000259" key="4">
    <source>
        <dbReference type="Pfam" id="PF00144"/>
    </source>
</evidence>
<dbReference type="Proteomes" id="UP000654670">
    <property type="component" value="Unassembled WGS sequence"/>
</dbReference>
<comment type="caution">
    <text evidence="5">The sequence shown here is derived from an EMBL/GenBank/DDBJ whole genome shotgun (WGS) entry which is preliminary data.</text>
</comment>
<dbReference type="Gene3D" id="3.40.710.10">
    <property type="entry name" value="DD-peptidase/beta-lactamase superfamily"/>
    <property type="match status" value="1"/>
</dbReference>
<evidence type="ECO:0000256" key="1">
    <source>
        <dbReference type="ARBA" id="ARBA00004370"/>
    </source>
</evidence>
<dbReference type="InterPro" id="IPR050491">
    <property type="entry name" value="AmpC-like"/>
</dbReference>
<feature type="transmembrane region" description="Helical" evidence="3">
    <location>
        <begin position="397"/>
        <end position="417"/>
    </location>
</feature>
<dbReference type="RefSeq" id="WP_188800846.1">
    <property type="nucleotide sequence ID" value="NZ_BMOK01000001.1"/>
</dbReference>
<sequence length="516" mass="57989">MKKAIKLFIVFMTFGILISALFQSVKIYAAENESNGINNLNKDSNEKIQNLIENNMDKGKIPGLSVVIVKGNETVYQKGFGYADLENKTPVTSKSIFEIGSNSKAFTALGILNLQKDGLIKLEDKVTKYIPWLKVKYEGKDASITIEQLLHHTSGIPYNTIDKIPSSNEDNALEKTVRTLVGINLDSKPGEKYQYATINYDVLGLIIKKVTGSSYEKYIEDSVLKPMNLNNTYLDRGQVTDDSMTKGYKLAFLKPSLYEAPVYRGNKPAGYILSNAEDMGKWLKIQLGTSSDSNFSKNLIKISQQPSRRTSPLADGSSYADGWFVYQSGSGEISHRGNNPSYSSFIVFRPEEKIGVAILANINSEYVAKIGQGINEILQSKVDNTDVKDINKTTDNVSVLVIVITGLIIIITLYFTIKALIQIFRKERKLDISKRSILAFTISLIFVAGLSYAIYLIPYILFNGVSWSFVFVWLPKSIKVALYLVYSTIWLVYIYSILVRSFKMHDESMSLFRFRK</sequence>
<comment type="subcellular location">
    <subcellularLocation>
        <location evidence="1">Membrane</location>
    </subcellularLocation>
</comment>
<keyword evidence="3" id="KW-1133">Transmembrane helix</keyword>
<dbReference type="PANTHER" id="PTHR46825:SF11">
    <property type="entry name" value="PENICILLIN-BINDING PROTEIN 4"/>
    <property type="match status" value="1"/>
</dbReference>
<proteinExistence type="predicted"/>
<accession>A0A917RWX5</accession>